<accession>A0A075FL74</accession>
<protein>
    <submittedName>
        <fullName evidence="1">Uncharacterized protein</fullName>
    </submittedName>
</protein>
<organism evidence="1">
    <name type="scientific">uncultured marine thaumarchaeote AD1000_19_G07</name>
    <dbReference type="NCBI Taxonomy" id="1455897"/>
    <lineage>
        <taxon>Archaea</taxon>
        <taxon>Nitrososphaerota</taxon>
        <taxon>environmental samples</taxon>
    </lineage>
</organism>
<sequence length="443" mass="49865">MAILPCGGDDPPAKGASCYSSLLEHEYAIDRSLNHNIVSQFGEPYKNPFTAFLMMSLGPAYSRTGSVLDARKLVDEAIVDILMKSLNFDLADLFSNIGSNVDLGGKWVNVISTLKVSYPVAEFIDLTKIYLDKLDRLRELRKEKLEIYSGTEQAKGLITVMNASYDELRAIYKGLAIEKNTYEEDRFEENVQSFLGEGVSMEAELLMHIRGAETATRTLVSDLSRSVLSIGLDAADGTVEARIRTLSEELVELSGNLSQNYATLQDRVKQLTEDLRNTLPSAQKLTPRQNQIINDTINLVELIDHYLTGLQLYLNISNLADKLNKSLDKAEKTELHKRMKIGVERISNPELVINFALLSSLLSPVETEVKTLDARLSDCQVMKRLTSERTEELKVEEENLTIKNVVVNKKKEELVDKLKKSVLDSWDQKRNTCKVKQVIWNTN</sequence>
<dbReference type="AlphaFoldDB" id="A0A075FL74"/>
<dbReference type="EMBL" id="KF900355">
    <property type="protein sequence ID" value="AIE92003.1"/>
    <property type="molecule type" value="Genomic_DNA"/>
</dbReference>
<name>A0A075FL74_9ARCH</name>
<reference evidence="1" key="1">
    <citation type="journal article" date="2014" name="Genome Biol. Evol.">
        <title>Pangenome evidence for extensive interdomain horizontal transfer affecting lineage core and shell genes in uncultured planktonic thaumarchaeota and euryarchaeota.</title>
        <authorList>
            <person name="Deschamps P."/>
            <person name="Zivanovic Y."/>
            <person name="Moreira D."/>
            <person name="Rodriguez-Valera F."/>
            <person name="Lopez-Garcia P."/>
        </authorList>
    </citation>
    <scope>NUCLEOTIDE SEQUENCE</scope>
</reference>
<proteinExistence type="predicted"/>
<evidence type="ECO:0000313" key="1">
    <source>
        <dbReference type="EMBL" id="AIE92003.1"/>
    </source>
</evidence>